<organism evidence="1 2">
    <name type="scientific">Symbiodinium necroappetens</name>
    <dbReference type="NCBI Taxonomy" id="1628268"/>
    <lineage>
        <taxon>Eukaryota</taxon>
        <taxon>Sar</taxon>
        <taxon>Alveolata</taxon>
        <taxon>Dinophyceae</taxon>
        <taxon>Suessiales</taxon>
        <taxon>Symbiodiniaceae</taxon>
        <taxon>Symbiodinium</taxon>
    </lineage>
</organism>
<protein>
    <submittedName>
        <fullName evidence="1">Uncharacterized protein</fullName>
    </submittedName>
</protein>
<dbReference type="AlphaFoldDB" id="A0A812P2K8"/>
<evidence type="ECO:0000313" key="1">
    <source>
        <dbReference type="EMBL" id="CAE7317985.1"/>
    </source>
</evidence>
<dbReference type="Proteomes" id="UP000601435">
    <property type="component" value="Unassembled WGS sequence"/>
</dbReference>
<keyword evidence="2" id="KW-1185">Reference proteome</keyword>
<evidence type="ECO:0000313" key="2">
    <source>
        <dbReference type="Proteomes" id="UP000601435"/>
    </source>
</evidence>
<comment type="caution">
    <text evidence="1">The sequence shown here is derived from an EMBL/GenBank/DDBJ whole genome shotgun (WGS) entry which is preliminary data.</text>
</comment>
<accession>A0A812P2K8</accession>
<name>A0A812P2K8_9DINO</name>
<sequence>MWKPITGDTSAPCPSVTCHLATSRCSGFNSAALNPEFRTTISGTVFGTAGQTCYASPPSPVMRAAVTAWGSKKRFQALLTSKAGSRSPKCTGST</sequence>
<proteinExistence type="predicted"/>
<reference evidence="1" key="1">
    <citation type="submission" date="2021-02" db="EMBL/GenBank/DDBJ databases">
        <authorList>
            <person name="Dougan E. K."/>
            <person name="Rhodes N."/>
            <person name="Thang M."/>
            <person name="Chan C."/>
        </authorList>
    </citation>
    <scope>NUCLEOTIDE SEQUENCE</scope>
</reference>
<dbReference type="EMBL" id="CAJNJA010013302">
    <property type="protein sequence ID" value="CAE7317985.1"/>
    <property type="molecule type" value="Genomic_DNA"/>
</dbReference>
<gene>
    <name evidence="1" type="ORF">SNEC2469_LOCUS7949</name>
</gene>